<evidence type="ECO:0000313" key="1">
    <source>
        <dbReference type="EMBL" id="ETO03360.1"/>
    </source>
</evidence>
<organism evidence="1 2">
    <name type="scientific">Reticulomyxa filosa</name>
    <dbReference type="NCBI Taxonomy" id="46433"/>
    <lineage>
        <taxon>Eukaryota</taxon>
        <taxon>Sar</taxon>
        <taxon>Rhizaria</taxon>
        <taxon>Retaria</taxon>
        <taxon>Foraminifera</taxon>
        <taxon>Monothalamids</taxon>
        <taxon>Reticulomyxidae</taxon>
        <taxon>Reticulomyxa</taxon>
    </lineage>
</organism>
<dbReference type="PANTHER" id="PTHR11933">
    <property type="entry name" value="TRNA 5-METHYLAMINOMETHYL-2-THIOURIDYLATE -METHYLTRANSFERASE"/>
    <property type="match status" value="1"/>
</dbReference>
<gene>
    <name evidence="1" type="ORF">RFI_34051</name>
</gene>
<keyword evidence="2" id="KW-1185">Reference proteome</keyword>
<comment type="caution">
    <text evidence="1">The sequence shown here is derived from an EMBL/GenBank/DDBJ whole genome shotgun (WGS) entry which is preliminary data.</text>
</comment>
<sequence>MAFLYSKRLFCALEESAGKMAWPPLSKLLPPYEKRKPSEIKIGIGISGGVDSAFSAYILKKIYNFDCVGIHFRNWNRLYSHSDRSKSKAIGIGAKQNDYYQCDERELEDFTKICEYLEMPYKIREYYDEYWTQVFCPFIEQLKTGTQTPNPDIQCGKILQFGIIQQDILQQLKLDYFATGHYADIGWSPHVFEQNKHHSPIQQWTPQLMVPTDVSQDQTYFLSQIHYSSLYYHIFPLSTLRKAHIRLFMKHHCANGHTLQSLRKPENMFQFLWNKRSSKGVFLL</sequence>
<dbReference type="Pfam" id="PF03054">
    <property type="entry name" value="tRNA_Me_trans"/>
    <property type="match status" value="1"/>
</dbReference>
<dbReference type="PANTHER" id="PTHR11933:SF5">
    <property type="entry name" value="MITOCHONDRIAL TRNA-SPECIFIC 2-THIOURIDYLASE 1"/>
    <property type="match status" value="1"/>
</dbReference>
<name>X6LRL5_RETFI</name>
<accession>X6LRL5</accession>
<dbReference type="GO" id="GO:0008168">
    <property type="term" value="F:methyltransferase activity"/>
    <property type="evidence" value="ECO:0007669"/>
    <property type="project" value="UniProtKB-KW"/>
</dbReference>
<dbReference type="EMBL" id="ASPP01033528">
    <property type="protein sequence ID" value="ETO03360.1"/>
    <property type="molecule type" value="Genomic_DNA"/>
</dbReference>
<dbReference type="Proteomes" id="UP000023152">
    <property type="component" value="Unassembled WGS sequence"/>
</dbReference>
<protein>
    <submittedName>
        <fullName evidence="1">tRNA-(5-methylaminomethyl-2-thiouridylate) methyltransferase</fullName>
    </submittedName>
</protein>
<reference evidence="1 2" key="1">
    <citation type="journal article" date="2013" name="Curr. Biol.">
        <title>The Genome of the Foraminiferan Reticulomyxa filosa.</title>
        <authorList>
            <person name="Glockner G."/>
            <person name="Hulsmann N."/>
            <person name="Schleicher M."/>
            <person name="Noegel A.A."/>
            <person name="Eichinger L."/>
            <person name="Gallinger C."/>
            <person name="Pawlowski J."/>
            <person name="Sierra R."/>
            <person name="Euteneuer U."/>
            <person name="Pillet L."/>
            <person name="Moustafa A."/>
            <person name="Platzer M."/>
            <person name="Groth M."/>
            <person name="Szafranski K."/>
            <person name="Schliwa M."/>
        </authorList>
    </citation>
    <scope>NUCLEOTIDE SEQUENCE [LARGE SCALE GENOMIC DNA]</scope>
</reference>
<dbReference type="OrthoDB" id="3685at2759"/>
<proteinExistence type="predicted"/>
<keyword evidence="1" id="KW-0808">Transferase</keyword>
<dbReference type="InterPro" id="IPR014729">
    <property type="entry name" value="Rossmann-like_a/b/a_fold"/>
</dbReference>
<dbReference type="SUPFAM" id="SSF52402">
    <property type="entry name" value="Adenine nucleotide alpha hydrolases-like"/>
    <property type="match status" value="1"/>
</dbReference>
<dbReference type="AlphaFoldDB" id="X6LRL5"/>
<evidence type="ECO:0000313" key="2">
    <source>
        <dbReference type="Proteomes" id="UP000023152"/>
    </source>
</evidence>
<dbReference type="GO" id="GO:0002143">
    <property type="term" value="P:tRNA wobble position uridine thiolation"/>
    <property type="evidence" value="ECO:0007669"/>
    <property type="project" value="TreeGrafter"/>
</dbReference>
<keyword evidence="1" id="KW-0489">Methyltransferase</keyword>
<dbReference type="Gene3D" id="3.40.50.620">
    <property type="entry name" value="HUPs"/>
    <property type="match status" value="1"/>
</dbReference>
<dbReference type="GO" id="GO:0032259">
    <property type="term" value="P:methylation"/>
    <property type="evidence" value="ECO:0007669"/>
    <property type="project" value="UniProtKB-KW"/>
</dbReference>